<keyword evidence="3" id="KW-0378">Hydrolase</keyword>
<evidence type="ECO:0000256" key="1">
    <source>
        <dbReference type="ARBA" id="ARBA00007169"/>
    </source>
</evidence>
<protein>
    <submittedName>
        <fullName evidence="3">Medium-chain acyl-[acyl-carrier-protein] hydrolase</fullName>
        <ecNumber evidence="3">3.1.2.21</ecNumber>
    </submittedName>
</protein>
<dbReference type="Pfam" id="PF00975">
    <property type="entry name" value="Thioesterase"/>
    <property type="match status" value="1"/>
</dbReference>
<evidence type="ECO:0000313" key="4">
    <source>
        <dbReference type="Proteomes" id="UP000588098"/>
    </source>
</evidence>
<proteinExistence type="inferred from homology"/>
<sequence length="251" mass="27513">MNQPTAHQAQAWLPFEAAPAARPRLYCFPNAGAGAASFAQWRALAVPGTAVCPVQPPGRAERFREKPHASLDALLDELTDALRGQFTGTYALYGHSLGALVAFELTRRLRREGEQLPVHLFVSGRAAPQLPDTRRALRDLPTAQLIGELARMGGTPDEVLREESLMSSLLPLIRADFAINETYTYREEQPLNIPLTAFGGQQDPRAEEAELAAWSLQTSAHFDLRMFPGGHFFINDNAGTLVKEMTALLPA</sequence>
<evidence type="ECO:0000259" key="2">
    <source>
        <dbReference type="Pfam" id="PF00975"/>
    </source>
</evidence>
<gene>
    <name evidence="3" type="ORF">FHS42_003755</name>
</gene>
<dbReference type="PANTHER" id="PTHR11487:SF0">
    <property type="entry name" value="S-ACYL FATTY ACID SYNTHASE THIOESTERASE, MEDIUM CHAIN"/>
    <property type="match status" value="1"/>
</dbReference>
<comment type="caution">
    <text evidence="3">The sequence shown here is derived from an EMBL/GenBank/DDBJ whole genome shotgun (WGS) entry which is preliminary data.</text>
</comment>
<feature type="domain" description="Thioesterase" evidence="2">
    <location>
        <begin position="24"/>
        <end position="245"/>
    </location>
</feature>
<dbReference type="AlphaFoldDB" id="A0A7W9QAN3"/>
<dbReference type="RefSeq" id="WP_184573223.1">
    <property type="nucleotide sequence ID" value="NZ_JACHJL010000008.1"/>
</dbReference>
<keyword evidence="4" id="KW-1185">Reference proteome</keyword>
<dbReference type="PANTHER" id="PTHR11487">
    <property type="entry name" value="THIOESTERASE"/>
    <property type="match status" value="1"/>
</dbReference>
<dbReference type="InterPro" id="IPR001031">
    <property type="entry name" value="Thioesterase"/>
</dbReference>
<dbReference type="EMBL" id="JACHJL010000008">
    <property type="protein sequence ID" value="MBB5936680.1"/>
    <property type="molecule type" value="Genomic_DNA"/>
</dbReference>
<dbReference type="Proteomes" id="UP000588098">
    <property type="component" value="Unassembled WGS sequence"/>
</dbReference>
<dbReference type="InterPro" id="IPR012223">
    <property type="entry name" value="TEII"/>
</dbReference>
<dbReference type="InterPro" id="IPR029058">
    <property type="entry name" value="AB_hydrolase_fold"/>
</dbReference>
<evidence type="ECO:0000313" key="3">
    <source>
        <dbReference type="EMBL" id="MBB5936680.1"/>
    </source>
</evidence>
<dbReference type="SUPFAM" id="SSF53474">
    <property type="entry name" value="alpha/beta-Hydrolases"/>
    <property type="match status" value="1"/>
</dbReference>
<reference evidence="3 4" key="1">
    <citation type="submission" date="2020-08" db="EMBL/GenBank/DDBJ databases">
        <title>Genomic Encyclopedia of Type Strains, Phase III (KMG-III): the genomes of soil and plant-associated and newly described type strains.</title>
        <authorList>
            <person name="Whitman W."/>
        </authorList>
    </citation>
    <scope>NUCLEOTIDE SEQUENCE [LARGE SCALE GENOMIC DNA]</scope>
    <source>
        <strain evidence="3 4">CECT 8305</strain>
    </source>
</reference>
<accession>A0A7W9QAN3</accession>
<name>A0A7W9QAN3_9ACTN</name>
<dbReference type="Gene3D" id="3.40.50.1820">
    <property type="entry name" value="alpha/beta hydrolase"/>
    <property type="match status" value="1"/>
</dbReference>
<organism evidence="3 4">
    <name type="scientific">Streptomyces zagrosensis</name>
    <dbReference type="NCBI Taxonomy" id="1042984"/>
    <lineage>
        <taxon>Bacteria</taxon>
        <taxon>Bacillati</taxon>
        <taxon>Actinomycetota</taxon>
        <taxon>Actinomycetes</taxon>
        <taxon>Kitasatosporales</taxon>
        <taxon>Streptomycetaceae</taxon>
        <taxon>Streptomyces</taxon>
    </lineage>
</organism>
<dbReference type="GO" id="GO:0016297">
    <property type="term" value="F:fatty acyl-[ACP] hydrolase activity"/>
    <property type="evidence" value="ECO:0007669"/>
    <property type="project" value="UniProtKB-EC"/>
</dbReference>
<dbReference type="EC" id="3.1.2.21" evidence="3"/>
<dbReference type="GO" id="GO:0008610">
    <property type="term" value="P:lipid biosynthetic process"/>
    <property type="evidence" value="ECO:0007669"/>
    <property type="project" value="TreeGrafter"/>
</dbReference>
<comment type="similarity">
    <text evidence="1">Belongs to the thioesterase family.</text>
</comment>